<proteinExistence type="predicted"/>
<dbReference type="InterPro" id="IPR036691">
    <property type="entry name" value="Endo/exonu/phosph_ase_sf"/>
</dbReference>
<dbReference type="PANTHER" id="PTHR11200:SF275">
    <property type="entry name" value="LD06095P"/>
    <property type="match status" value="1"/>
</dbReference>
<feature type="compositionally biased region" description="Polar residues" evidence="1">
    <location>
        <begin position="14"/>
        <end position="29"/>
    </location>
</feature>
<dbReference type="AlphaFoldDB" id="A0A7S3PZ34"/>
<dbReference type="EMBL" id="HBIO01006831">
    <property type="protein sequence ID" value="CAE0460201.1"/>
    <property type="molecule type" value="Transcribed_RNA"/>
</dbReference>
<dbReference type="GO" id="GO:0046856">
    <property type="term" value="P:phosphatidylinositol dephosphorylation"/>
    <property type="evidence" value="ECO:0007669"/>
    <property type="project" value="InterPro"/>
</dbReference>
<dbReference type="SMART" id="SM00128">
    <property type="entry name" value="IPPc"/>
    <property type="match status" value="1"/>
</dbReference>
<organism evidence="3">
    <name type="scientific">Chaetoceros debilis</name>
    <dbReference type="NCBI Taxonomy" id="122233"/>
    <lineage>
        <taxon>Eukaryota</taxon>
        <taxon>Sar</taxon>
        <taxon>Stramenopiles</taxon>
        <taxon>Ochrophyta</taxon>
        <taxon>Bacillariophyta</taxon>
        <taxon>Coscinodiscophyceae</taxon>
        <taxon>Chaetocerotophycidae</taxon>
        <taxon>Chaetocerotales</taxon>
        <taxon>Chaetocerotaceae</taxon>
        <taxon>Chaetoceros</taxon>
    </lineage>
</organism>
<dbReference type="Gene3D" id="3.60.10.10">
    <property type="entry name" value="Endonuclease/exonuclease/phosphatase"/>
    <property type="match status" value="1"/>
</dbReference>
<accession>A0A7S3PZ34</accession>
<evidence type="ECO:0000313" key="3">
    <source>
        <dbReference type="EMBL" id="CAE0460201.1"/>
    </source>
</evidence>
<feature type="region of interest" description="Disordered" evidence="1">
    <location>
        <begin position="1"/>
        <end position="43"/>
    </location>
</feature>
<sequence length="528" mass="58338">MSQGKIIGKDGMSDDSQNQNNVDTTSSLNKDGGTRNPFLSSWSSSLPTNATSLVAMSPRSEQINLIRPVPAQAQAPVSVSVTTIIPNSDNFNSSGVIDSGCWPKILDDDAAIENEILRPLPTDHDDILAKVKGTGKIAVRSVTWNQQAQALPPVEELTSYLFPREYFHIVAVGTQECENSITKSIINPYKEKWERICGEALGVDYILVRGHSLQASHLALFVHKAIVNLVSNVQSHAVATGICDTLGNKGGIGISVVIGKTSYCFLTAHLAAHQNQLVRRTNEFSKISREISRALGKINVYKDGTNHTKESIESIHDDEVEGGCFEDNCIVLGNGKQKSSPCIKTMNSCFCPTCPNSLRRSCCCSNVQGEKYNPLPHAFDHVIWAGDLNFRINGTREVVDSLLFHHRHDVLIAYDQMNMLLQFETAFAGFEEGPITFRPTYKFDKGTDTYDTSPKRRIPAWTDRILYKSSPRIELLSYCSSTGVRTSDHRPVYASFQTSIEIDSNCLDGTINRRLLRSESKSEVCVIS</sequence>
<protein>
    <recommendedName>
        <fullName evidence="2">Inositol polyphosphate-related phosphatase domain-containing protein</fullName>
    </recommendedName>
</protein>
<dbReference type="InterPro" id="IPR046985">
    <property type="entry name" value="IP5"/>
</dbReference>
<name>A0A7S3PZ34_9STRA</name>
<dbReference type="PANTHER" id="PTHR11200">
    <property type="entry name" value="INOSITOL 5-PHOSPHATASE"/>
    <property type="match status" value="1"/>
</dbReference>
<evidence type="ECO:0000259" key="2">
    <source>
        <dbReference type="SMART" id="SM00128"/>
    </source>
</evidence>
<dbReference type="GO" id="GO:0004439">
    <property type="term" value="F:phosphatidylinositol-4,5-bisphosphate 5-phosphatase activity"/>
    <property type="evidence" value="ECO:0007669"/>
    <property type="project" value="TreeGrafter"/>
</dbReference>
<dbReference type="InterPro" id="IPR000300">
    <property type="entry name" value="IPPc"/>
</dbReference>
<gene>
    <name evidence="3" type="ORF">CDEB00056_LOCUS5042</name>
</gene>
<dbReference type="SUPFAM" id="SSF56219">
    <property type="entry name" value="DNase I-like"/>
    <property type="match status" value="1"/>
</dbReference>
<reference evidence="3" key="1">
    <citation type="submission" date="2021-01" db="EMBL/GenBank/DDBJ databases">
        <authorList>
            <person name="Corre E."/>
            <person name="Pelletier E."/>
            <person name="Niang G."/>
            <person name="Scheremetjew M."/>
            <person name="Finn R."/>
            <person name="Kale V."/>
            <person name="Holt S."/>
            <person name="Cochrane G."/>
            <person name="Meng A."/>
            <person name="Brown T."/>
            <person name="Cohen L."/>
        </authorList>
    </citation>
    <scope>NUCLEOTIDE SEQUENCE</scope>
    <source>
        <strain evidence="3">MM31A-1</strain>
    </source>
</reference>
<feature type="domain" description="Inositol polyphosphate-related phosphatase" evidence="2">
    <location>
        <begin position="135"/>
        <end position="504"/>
    </location>
</feature>
<evidence type="ECO:0000256" key="1">
    <source>
        <dbReference type="SAM" id="MobiDB-lite"/>
    </source>
</evidence>
<dbReference type="Pfam" id="PF22669">
    <property type="entry name" value="Exo_endo_phos2"/>
    <property type="match status" value="1"/>
</dbReference>